<evidence type="ECO:0000256" key="7">
    <source>
        <dbReference type="ARBA" id="ARBA00022605"/>
    </source>
</evidence>
<accession>A0A3B0VGE7</accession>
<evidence type="ECO:0000256" key="5">
    <source>
        <dbReference type="ARBA" id="ARBA00012550"/>
    </source>
</evidence>
<organism evidence="10">
    <name type="scientific">hydrothermal vent metagenome</name>
    <dbReference type="NCBI Taxonomy" id="652676"/>
    <lineage>
        <taxon>unclassified sequences</taxon>
        <taxon>metagenomes</taxon>
        <taxon>ecological metagenomes</taxon>
    </lineage>
</organism>
<comment type="catalytic activity">
    <reaction evidence="1">
        <text>1-(5-phospho-beta-D-ribosyl)-5-[(5-phospho-beta-D-ribosylamino)methylideneamino]imidazole-4-carboxamide = 5-[(5-phospho-1-deoxy-D-ribulos-1-ylimino)methylamino]-1-(5-phospho-beta-D-ribosyl)imidazole-4-carboxamide</text>
        <dbReference type="Rhea" id="RHEA:15469"/>
        <dbReference type="ChEBI" id="CHEBI:58435"/>
        <dbReference type="ChEBI" id="CHEBI:58525"/>
        <dbReference type="EC" id="5.3.1.16"/>
    </reaction>
</comment>
<keyword evidence="9 10" id="KW-0413">Isomerase</keyword>
<dbReference type="PANTHER" id="PTHR43090">
    <property type="entry name" value="1-(5-PHOSPHORIBOSYL)-5-[(5-PHOSPHORIBOSYLAMINO)METHYLIDENEAMINO] IMIDAZOLE-4-CARBOXAMIDE ISOMERASE"/>
    <property type="match status" value="1"/>
</dbReference>
<protein>
    <recommendedName>
        <fullName evidence="5">1-(5-phosphoribosyl)-5-[(5-phosphoribosylamino)methylideneamino]imidazole-4-carboxamideisomerase</fullName>
        <ecNumber evidence="5">5.3.1.16</ecNumber>
    </recommendedName>
</protein>
<dbReference type="UniPathway" id="UPA00031">
    <property type="reaction ID" value="UER00009"/>
</dbReference>
<gene>
    <name evidence="10" type="ORF">MNBD_CHLOROFLEXI01-4035</name>
</gene>
<evidence type="ECO:0000256" key="8">
    <source>
        <dbReference type="ARBA" id="ARBA00023102"/>
    </source>
</evidence>
<dbReference type="GO" id="GO:0005737">
    <property type="term" value="C:cytoplasm"/>
    <property type="evidence" value="ECO:0007669"/>
    <property type="project" value="UniProtKB-SubCell"/>
</dbReference>
<evidence type="ECO:0000256" key="9">
    <source>
        <dbReference type="ARBA" id="ARBA00023235"/>
    </source>
</evidence>
<sequence>MTFTLFPAIDLRNGRIVRLEHGDPEKETVFGDNPVKMAKKWIEAGATWLHLINLDGAFDEAGAASWAALPKIAKLDAKVQFGGGIRSLDDITRALDCGASRIILGTVAIEKPGIVSKAVSKFGSKKIIVGIDARNGRVKTHGWMQDTAVNPIDLGKEMKERGVRTIIYTDISRDGVLGGVNVQATVQLSQVTGLEVIASGGVASMEDVRRSHSQLEHGLVGIIIGRAIYDGRLDLEEAFKMIC</sequence>
<evidence type="ECO:0000256" key="4">
    <source>
        <dbReference type="ARBA" id="ARBA00009667"/>
    </source>
</evidence>
<dbReference type="EC" id="5.3.1.16" evidence="5"/>
<evidence type="ECO:0000313" key="10">
    <source>
        <dbReference type="EMBL" id="VAW39383.1"/>
    </source>
</evidence>
<dbReference type="NCBIfam" id="TIGR00007">
    <property type="entry name" value="1-(5-phosphoribosyl)-5-[(5-phosphoribosylamino)methylideneamino]imidazole-4-carboxamide isomerase"/>
    <property type="match status" value="1"/>
</dbReference>
<dbReference type="AlphaFoldDB" id="A0A3B0VGE7"/>
<dbReference type="GO" id="GO:0000162">
    <property type="term" value="P:L-tryptophan biosynthetic process"/>
    <property type="evidence" value="ECO:0007669"/>
    <property type="project" value="TreeGrafter"/>
</dbReference>
<keyword evidence="6" id="KW-0963">Cytoplasm</keyword>
<dbReference type="EMBL" id="UOEU01000742">
    <property type="protein sequence ID" value="VAW39383.1"/>
    <property type="molecule type" value="Genomic_DNA"/>
</dbReference>
<dbReference type="InterPro" id="IPR006062">
    <property type="entry name" value="His_biosynth"/>
</dbReference>
<dbReference type="FunFam" id="3.20.20.70:FF:000009">
    <property type="entry name" value="1-(5-phosphoribosyl)-5-[(5-phosphoribosylamino)methylideneamino] imidazole-4-carboxamide isomerase"/>
    <property type="match status" value="1"/>
</dbReference>
<evidence type="ECO:0000256" key="2">
    <source>
        <dbReference type="ARBA" id="ARBA00004496"/>
    </source>
</evidence>
<dbReference type="InterPro" id="IPR013785">
    <property type="entry name" value="Aldolase_TIM"/>
</dbReference>
<comment type="pathway">
    <text evidence="3">Amino-acid biosynthesis; L-histidine biosynthesis; L-histidine from 5-phospho-alpha-D-ribose 1-diphosphate: step 4/9.</text>
</comment>
<dbReference type="Pfam" id="PF00977">
    <property type="entry name" value="His_biosynth"/>
    <property type="match status" value="1"/>
</dbReference>
<name>A0A3B0VGE7_9ZZZZ</name>
<keyword evidence="8" id="KW-0368">Histidine biosynthesis</keyword>
<keyword evidence="7" id="KW-0028">Amino-acid biosynthesis</keyword>
<comment type="similarity">
    <text evidence="4">Belongs to the HisA/HisF family.</text>
</comment>
<dbReference type="Gene3D" id="3.20.20.70">
    <property type="entry name" value="Aldolase class I"/>
    <property type="match status" value="1"/>
</dbReference>
<dbReference type="InterPro" id="IPR023016">
    <property type="entry name" value="HisA/PriA"/>
</dbReference>
<dbReference type="HAMAP" id="MF_01014">
    <property type="entry name" value="HisA"/>
    <property type="match status" value="1"/>
</dbReference>
<evidence type="ECO:0000256" key="3">
    <source>
        <dbReference type="ARBA" id="ARBA00005133"/>
    </source>
</evidence>
<dbReference type="InterPro" id="IPR011060">
    <property type="entry name" value="RibuloseP-bd_barrel"/>
</dbReference>
<proteinExistence type="inferred from homology"/>
<reference evidence="10" key="1">
    <citation type="submission" date="2018-06" db="EMBL/GenBank/DDBJ databases">
        <authorList>
            <person name="Zhirakovskaya E."/>
        </authorList>
    </citation>
    <scope>NUCLEOTIDE SEQUENCE</scope>
</reference>
<dbReference type="GO" id="GO:0003949">
    <property type="term" value="F:1-(5-phosphoribosyl)-5-[(5-phosphoribosylamino)methylideneamino]imidazole-4-carboxamide isomerase activity"/>
    <property type="evidence" value="ECO:0007669"/>
    <property type="project" value="UniProtKB-EC"/>
</dbReference>
<evidence type="ECO:0000256" key="1">
    <source>
        <dbReference type="ARBA" id="ARBA00000901"/>
    </source>
</evidence>
<dbReference type="CDD" id="cd04732">
    <property type="entry name" value="HisA"/>
    <property type="match status" value="1"/>
</dbReference>
<comment type="subcellular location">
    <subcellularLocation>
        <location evidence="2">Cytoplasm</location>
    </subcellularLocation>
</comment>
<dbReference type="PANTHER" id="PTHR43090:SF2">
    <property type="entry name" value="1-(5-PHOSPHORIBOSYL)-5-[(5-PHOSPHORIBOSYLAMINO)METHYLIDENEAMINO] IMIDAZOLE-4-CARBOXAMIDE ISOMERASE"/>
    <property type="match status" value="1"/>
</dbReference>
<evidence type="ECO:0000256" key="6">
    <source>
        <dbReference type="ARBA" id="ARBA00022490"/>
    </source>
</evidence>
<dbReference type="GO" id="GO:0000105">
    <property type="term" value="P:L-histidine biosynthetic process"/>
    <property type="evidence" value="ECO:0007669"/>
    <property type="project" value="UniProtKB-UniPathway"/>
</dbReference>
<dbReference type="SUPFAM" id="SSF51366">
    <property type="entry name" value="Ribulose-phoshate binding barrel"/>
    <property type="match status" value="1"/>
</dbReference>
<dbReference type="InterPro" id="IPR006063">
    <property type="entry name" value="HisA_bact_arch"/>
</dbReference>
<dbReference type="InterPro" id="IPR044524">
    <property type="entry name" value="Isoase_HisA-like"/>
</dbReference>